<dbReference type="Proteomes" id="UP000660047">
    <property type="component" value="Unassembled WGS sequence"/>
</dbReference>
<gene>
    <name evidence="1" type="ORF">COEU31_12560</name>
</gene>
<protein>
    <submittedName>
        <fullName evidence="1">Uncharacterized protein</fullName>
    </submittedName>
</protein>
<sequence>MKNIEVKIAKGQILAFAQLYGSKNSENDIFVNGAISFAKDMRELRKFRVFANLCNEQGEILHILSTYKAFSTINSYYSFSLYCADISRYLEVDKLAYVEVYAVLDDKCE</sequence>
<evidence type="ECO:0000313" key="2">
    <source>
        <dbReference type="Proteomes" id="UP000660047"/>
    </source>
</evidence>
<proteinExistence type="predicted"/>
<dbReference type="EMBL" id="BLYL01000005">
    <property type="protein sequence ID" value="GFO94210.1"/>
    <property type="molecule type" value="Genomic_DNA"/>
</dbReference>
<reference evidence="1" key="1">
    <citation type="submission" date="2020-06" db="EMBL/GenBank/DDBJ databases">
        <title>Characterization of fructooligosaccharide metabolism and fructooligosaccharide-degrading enzymes in human commensal butyrate producers.</title>
        <authorList>
            <person name="Tanno H."/>
            <person name="Fujii T."/>
            <person name="Hirano K."/>
            <person name="Maeno S."/>
            <person name="Tonozuka T."/>
            <person name="Sakamoto M."/>
            <person name="Ohkuma M."/>
            <person name="Tochio T."/>
            <person name="Endo A."/>
        </authorList>
    </citation>
    <scope>NUCLEOTIDE SEQUENCE</scope>
    <source>
        <strain evidence="1">JCM 31265</strain>
    </source>
</reference>
<comment type="caution">
    <text evidence="1">The sequence shown here is derived from an EMBL/GenBank/DDBJ whole genome shotgun (WGS) entry which is preliminary data.</text>
</comment>
<name>A0AAI9K3X6_9FIRM</name>
<organism evidence="1 2">
    <name type="scientific">Coprococcus eutactus</name>
    <dbReference type="NCBI Taxonomy" id="33043"/>
    <lineage>
        <taxon>Bacteria</taxon>
        <taxon>Bacillati</taxon>
        <taxon>Bacillota</taxon>
        <taxon>Clostridia</taxon>
        <taxon>Lachnospirales</taxon>
        <taxon>Lachnospiraceae</taxon>
        <taxon>Coprococcus</taxon>
    </lineage>
</organism>
<dbReference type="AlphaFoldDB" id="A0AAI9K3X6"/>
<evidence type="ECO:0000313" key="1">
    <source>
        <dbReference type="EMBL" id="GFO94210.1"/>
    </source>
</evidence>
<accession>A0AAI9K3X6</accession>
<dbReference type="RefSeq" id="WP_055223861.1">
    <property type="nucleotide sequence ID" value="NZ_BLYL01000005.1"/>
</dbReference>